<evidence type="ECO:0000256" key="1">
    <source>
        <dbReference type="SAM" id="SignalP"/>
    </source>
</evidence>
<organism evidence="3 4">
    <name type="scientific">Romanomermis culicivorax</name>
    <name type="common">Nematode worm</name>
    <dbReference type="NCBI Taxonomy" id="13658"/>
    <lineage>
        <taxon>Eukaryota</taxon>
        <taxon>Metazoa</taxon>
        <taxon>Ecdysozoa</taxon>
        <taxon>Nematoda</taxon>
        <taxon>Enoplea</taxon>
        <taxon>Dorylaimia</taxon>
        <taxon>Mermithida</taxon>
        <taxon>Mermithoidea</taxon>
        <taxon>Mermithidae</taxon>
        <taxon>Romanomermis</taxon>
    </lineage>
</organism>
<dbReference type="AlphaFoldDB" id="A0A915JGS6"/>
<dbReference type="WBParaSite" id="nRc.2.0.1.t24983-RA">
    <property type="protein sequence ID" value="nRc.2.0.1.t24983-RA"/>
    <property type="gene ID" value="nRc.2.0.1.g24983"/>
</dbReference>
<protein>
    <submittedName>
        <fullName evidence="4">Tectonic domain-containing protein</fullName>
    </submittedName>
</protein>
<feature type="domain" description="Tectonic-1-3 N-terminal" evidence="2">
    <location>
        <begin position="22"/>
        <end position="93"/>
    </location>
</feature>
<dbReference type="Proteomes" id="UP000887565">
    <property type="component" value="Unplaced"/>
</dbReference>
<evidence type="ECO:0000259" key="2">
    <source>
        <dbReference type="Pfam" id="PF25752"/>
    </source>
</evidence>
<name>A0A915JGS6_ROMCU</name>
<dbReference type="InterPro" id="IPR040354">
    <property type="entry name" value="TCTN1-3"/>
</dbReference>
<feature type="signal peptide" evidence="1">
    <location>
        <begin position="1"/>
        <end position="18"/>
    </location>
</feature>
<feature type="chain" id="PRO_5037137309" evidence="1">
    <location>
        <begin position="19"/>
        <end position="461"/>
    </location>
</feature>
<keyword evidence="3" id="KW-1185">Reference proteome</keyword>
<evidence type="ECO:0000313" key="3">
    <source>
        <dbReference type="Proteomes" id="UP000887565"/>
    </source>
</evidence>
<reference evidence="4" key="1">
    <citation type="submission" date="2022-11" db="UniProtKB">
        <authorList>
            <consortium name="WormBaseParasite"/>
        </authorList>
    </citation>
    <scope>IDENTIFICATION</scope>
</reference>
<accession>A0A915JGS6</accession>
<sequence length="461" mass="51121">MLTLFYSIFFNTFAGCTTLGNDICACDLVVKVCEIGCCCDADCSEVDKISFQCDVNNTTKSGRCFDQTKLAFNNLNVALGVKSGGLLCIYYDNSDGFTVLSEPRLLETEGDIAKISKYLNQDLYIDSNTADSLLKNYSYGSSIYTIYGDGRVTNMLLPAPGLMSTDCNYEMENSMENAYALIAKQKNAIASNESSGMATDFSADSLPEMVNIQLVDDDKSLLLKASLEQVDLANGPTLSIAAYSNWTRDQKLCGNVPVQVSYTIMINETLDIIAVYAKIILSDISSLEPYFLRRFSAKFVLLNTTIPKNLNDSVAYPKSGNPGYVEGLPVVAGHRDNINDSVVIDRQNFFLAMLTMRSGDGLCDTRARDPILFGYEKQTFCFIEISRNLTSEDCRLLKNRILTSFISTDKNFIGAYGNSKPSNLEEWIPILKENEPKADEENLLQCYCTKLLVINVIFTED</sequence>
<dbReference type="Pfam" id="PF25752">
    <property type="entry name" value="DUF1619_N"/>
    <property type="match status" value="1"/>
</dbReference>
<dbReference type="InterPro" id="IPR057724">
    <property type="entry name" value="TCTN1-3_N"/>
</dbReference>
<evidence type="ECO:0000313" key="4">
    <source>
        <dbReference type="WBParaSite" id="nRc.2.0.1.t24983-RA"/>
    </source>
</evidence>
<dbReference type="PANTHER" id="PTHR14611:SF2">
    <property type="entry name" value="TECTONIC"/>
    <property type="match status" value="1"/>
</dbReference>
<keyword evidence="1" id="KW-0732">Signal</keyword>
<dbReference type="PANTHER" id="PTHR14611">
    <property type="entry name" value="TECTONIC FAMILY MEMBER"/>
    <property type="match status" value="1"/>
</dbReference>
<proteinExistence type="predicted"/>